<gene>
    <name evidence="2" type="ORF">rCG_36662</name>
</gene>
<evidence type="ECO:0000313" key="3">
    <source>
        <dbReference type="Proteomes" id="UP000234681"/>
    </source>
</evidence>
<feature type="region of interest" description="Disordered" evidence="1">
    <location>
        <begin position="18"/>
        <end position="37"/>
    </location>
</feature>
<sequence length="37" mass="4199">MALKHFIPSSIKSRRATALFREASPDRTATSRTLRKP</sequence>
<evidence type="ECO:0000313" key="2">
    <source>
        <dbReference type="EMBL" id="EDL78067.1"/>
    </source>
</evidence>
<accession>A6JS40</accession>
<dbReference type="EMBL" id="CH473999">
    <property type="protein sequence ID" value="EDL78067.1"/>
    <property type="molecule type" value="Genomic_DNA"/>
</dbReference>
<organism evidence="2 3">
    <name type="scientific">Rattus norvegicus</name>
    <name type="common">Rat</name>
    <dbReference type="NCBI Taxonomy" id="10116"/>
    <lineage>
        <taxon>Eukaryota</taxon>
        <taxon>Metazoa</taxon>
        <taxon>Chordata</taxon>
        <taxon>Craniata</taxon>
        <taxon>Vertebrata</taxon>
        <taxon>Euteleostomi</taxon>
        <taxon>Mammalia</taxon>
        <taxon>Eutheria</taxon>
        <taxon>Euarchontoglires</taxon>
        <taxon>Glires</taxon>
        <taxon>Rodentia</taxon>
        <taxon>Myomorpha</taxon>
        <taxon>Muroidea</taxon>
        <taxon>Muridae</taxon>
        <taxon>Murinae</taxon>
        <taxon>Rattus</taxon>
    </lineage>
</organism>
<reference evidence="2 3" key="1">
    <citation type="submission" date="2005-09" db="EMBL/GenBank/DDBJ databases">
        <authorList>
            <person name="Mural R.J."/>
            <person name="Li P.W."/>
            <person name="Adams M.D."/>
            <person name="Amanatides P.G."/>
            <person name="Baden-Tillson H."/>
            <person name="Barnstead M."/>
            <person name="Chin S.H."/>
            <person name="Dew I."/>
            <person name="Evans C.A."/>
            <person name="Ferriera S."/>
            <person name="Flanigan M."/>
            <person name="Fosler C."/>
            <person name="Glodek A."/>
            <person name="Gu Z."/>
            <person name="Holt R.A."/>
            <person name="Jennings D."/>
            <person name="Kraft C.L."/>
            <person name="Lu F."/>
            <person name="Nguyen T."/>
            <person name="Nusskern D.R."/>
            <person name="Pfannkoch C.M."/>
            <person name="Sitter C."/>
            <person name="Sutton G.G."/>
            <person name="Venter J.C."/>
            <person name="Wang Z."/>
            <person name="Woodage T."/>
            <person name="Zheng X.H."/>
            <person name="Zhong F."/>
        </authorList>
    </citation>
    <scope>NUCLEOTIDE SEQUENCE [LARGE SCALE GENOMIC DNA]</scope>
    <source>
        <strain>BN</strain>
        <strain evidence="3">Sprague-Dawley</strain>
    </source>
</reference>
<proteinExistence type="predicted"/>
<name>A6JS40_RAT</name>
<dbReference type="Proteomes" id="UP000234681">
    <property type="component" value="Chromosome 11"/>
</dbReference>
<evidence type="ECO:0000256" key="1">
    <source>
        <dbReference type="SAM" id="MobiDB-lite"/>
    </source>
</evidence>
<dbReference type="AlphaFoldDB" id="A6JS40"/>
<feature type="compositionally biased region" description="Polar residues" evidence="1">
    <location>
        <begin position="27"/>
        <end position="37"/>
    </location>
</feature>
<protein>
    <submittedName>
        <fullName evidence="2">RCG36662</fullName>
    </submittedName>
</protein>